<organism evidence="1">
    <name type="scientific">viral metagenome</name>
    <dbReference type="NCBI Taxonomy" id="1070528"/>
    <lineage>
        <taxon>unclassified sequences</taxon>
        <taxon>metagenomes</taxon>
        <taxon>organismal metagenomes</taxon>
    </lineage>
</organism>
<protein>
    <submittedName>
        <fullName evidence="1">Uncharacterized protein</fullName>
    </submittedName>
</protein>
<name>A0A6C0C537_9ZZZZ</name>
<evidence type="ECO:0000313" key="1">
    <source>
        <dbReference type="EMBL" id="QHS99442.1"/>
    </source>
</evidence>
<accession>A0A6C0C537</accession>
<sequence length="149" mass="18201">MHSILELINPDISYLINKHVKTNFNRKKLIQQLNDKIMFTKHMNYYKKFKSFNENYLQFMISNEDDFMKIFKKLENKYGWIINNSILSPWVLSDDPKYEKMTKHAIELGDNPSSLYRMEDTRDGRNIELFFYPPSKRFYNYNDLIKYIK</sequence>
<dbReference type="EMBL" id="MN739344">
    <property type="protein sequence ID" value="QHS99442.1"/>
    <property type="molecule type" value="Genomic_DNA"/>
</dbReference>
<proteinExistence type="predicted"/>
<reference evidence="1" key="1">
    <citation type="journal article" date="2020" name="Nature">
        <title>Giant virus diversity and host interactions through global metagenomics.</title>
        <authorList>
            <person name="Schulz F."/>
            <person name="Roux S."/>
            <person name="Paez-Espino D."/>
            <person name="Jungbluth S."/>
            <person name="Walsh D.A."/>
            <person name="Denef V.J."/>
            <person name="McMahon K.D."/>
            <person name="Konstantinidis K.T."/>
            <person name="Eloe-Fadrosh E.A."/>
            <person name="Kyrpides N.C."/>
            <person name="Woyke T."/>
        </authorList>
    </citation>
    <scope>NUCLEOTIDE SEQUENCE</scope>
    <source>
        <strain evidence="1">GVMAG-M-3300020187-37</strain>
    </source>
</reference>
<dbReference type="AlphaFoldDB" id="A0A6C0C537"/>